<dbReference type="AlphaFoldDB" id="A0A0F7ZFP7"/>
<dbReference type="EMBL" id="KQ030709">
    <property type="protein sequence ID" value="KJZ69511.1"/>
    <property type="molecule type" value="Genomic_DNA"/>
</dbReference>
<reference evidence="1 2" key="1">
    <citation type="journal article" date="2014" name="Genome Biol. Evol.">
        <title>Comparative genomics and transcriptomics analyses reveal divergent lifestyle features of nematode endoparasitic fungus Hirsutella minnesotensis.</title>
        <authorList>
            <person name="Lai Y."/>
            <person name="Liu K."/>
            <person name="Zhang X."/>
            <person name="Zhang X."/>
            <person name="Li K."/>
            <person name="Wang N."/>
            <person name="Shu C."/>
            <person name="Wu Y."/>
            <person name="Wang C."/>
            <person name="Bushley K.E."/>
            <person name="Xiang M."/>
            <person name="Liu X."/>
        </authorList>
    </citation>
    <scope>NUCLEOTIDE SEQUENCE [LARGE SCALE GENOMIC DNA]</scope>
    <source>
        <strain evidence="1 2">3608</strain>
    </source>
</reference>
<proteinExistence type="predicted"/>
<organism evidence="1 2">
    <name type="scientific">Hirsutella minnesotensis 3608</name>
    <dbReference type="NCBI Taxonomy" id="1043627"/>
    <lineage>
        <taxon>Eukaryota</taxon>
        <taxon>Fungi</taxon>
        <taxon>Dikarya</taxon>
        <taxon>Ascomycota</taxon>
        <taxon>Pezizomycotina</taxon>
        <taxon>Sordariomycetes</taxon>
        <taxon>Hypocreomycetidae</taxon>
        <taxon>Hypocreales</taxon>
        <taxon>Ophiocordycipitaceae</taxon>
        <taxon>Hirsutella</taxon>
    </lineage>
</organism>
<dbReference type="Proteomes" id="UP000054481">
    <property type="component" value="Unassembled WGS sequence"/>
</dbReference>
<evidence type="ECO:0000313" key="2">
    <source>
        <dbReference type="Proteomes" id="UP000054481"/>
    </source>
</evidence>
<sequence length="133" mass="14505">MRSKKEDGAWRCAAVTKDLKNADRVRIICRNETELKCVKEVAEATAVAGSRVMRDQLYPVRADNANRSKVLSADGSILPGALEALSAENHVQIAKIAWLSNKVSGKAYGSMVIYSMSQEIVKKSAVELSNILP</sequence>
<keyword evidence="2" id="KW-1185">Reference proteome</keyword>
<gene>
    <name evidence="1" type="ORF">HIM_11108</name>
</gene>
<evidence type="ECO:0000313" key="1">
    <source>
        <dbReference type="EMBL" id="KJZ69511.1"/>
    </source>
</evidence>
<accession>A0A0F7ZFP7</accession>
<protein>
    <submittedName>
        <fullName evidence="1">Uncharacterized protein</fullName>
    </submittedName>
</protein>
<dbReference type="OrthoDB" id="4921464at2759"/>
<name>A0A0F7ZFP7_9HYPO</name>